<proteinExistence type="predicted"/>
<gene>
    <name evidence="1" type="ORF">AJ79_05098</name>
</gene>
<dbReference type="Proteomes" id="UP000223968">
    <property type="component" value="Unassembled WGS sequence"/>
</dbReference>
<evidence type="ECO:0000313" key="2">
    <source>
        <dbReference type="Proteomes" id="UP000223968"/>
    </source>
</evidence>
<keyword evidence="2" id="KW-1185">Reference proteome</keyword>
<sequence length="347" mass="39103">MLHGKQGAFALYKNSSTSGYEFLIPVGDADEQGLQWWAAVLAKGRGWRATLAQADRDLDYRPPSSMQAWNYLLRLAQTHSAVDQLVGAFTATLTIPIYQRFGAAVTFPQPHLGTGPSRKIEPSYLSKVPSFDELPYFMTLACIPRAISSSLFGTFWEPGVPCKLVSEWLYTPLQNVLQPLVDQEKWHVIVQIMAARRPNLAPLWLGSAITGLLPRLLKVCMNSIPPVSLEAIVWTQSPQSFMDPTFRPKTNAYRSFRLEQVIRREDEYRLLYMTGCNSDEYGAAPLCPYSPFGLVTLQGTALNVRLHSSCGHNLSYNHWMWQGQWKDGTRYLEDYGFTVSPSSVEQL</sequence>
<protein>
    <submittedName>
        <fullName evidence="1">Uncharacterized protein</fullName>
    </submittedName>
</protein>
<accession>A0A2B7XPH1</accession>
<dbReference type="AlphaFoldDB" id="A0A2B7XPH1"/>
<dbReference type="OrthoDB" id="4170482at2759"/>
<comment type="caution">
    <text evidence="1">The sequence shown here is derived from an EMBL/GenBank/DDBJ whole genome shotgun (WGS) entry which is preliminary data.</text>
</comment>
<reference evidence="1 2" key="1">
    <citation type="submission" date="2017-10" db="EMBL/GenBank/DDBJ databases">
        <title>Comparative genomics in systemic dimorphic fungi from Ajellomycetaceae.</title>
        <authorList>
            <person name="Munoz J.F."/>
            <person name="Mcewen J.G."/>
            <person name="Clay O.K."/>
            <person name="Cuomo C.A."/>
        </authorList>
    </citation>
    <scope>NUCLEOTIDE SEQUENCE [LARGE SCALE GENOMIC DNA]</scope>
    <source>
        <strain evidence="1 2">UAMH5409</strain>
    </source>
</reference>
<organism evidence="1 2">
    <name type="scientific">Helicocarpus griseus UAMH5409</name>
    <dbReference type="NCBI Taxonomy" id="1447875"/>
    <lineage>
        <taxon>Eukaryota</taxon>
        <taxon>Fungi</taxon>
        <taxon>Dikarya</taxon>
        <taxon>Ascomycota</taxon>
        <taxon>Pezizomycotina</taxon>
        <taxon>Eurotiomycetes</taxon>
        <taxon>Eurotiomycetidae</taxon>
        <taxon>Onygenales</taxon>
        <taxon>Ajellomycetaceae</taxon>
        <taxon>Helicocarpus</taxon>
    </lineage>
</organism>
<name>A0A2B7XPH1_9EURO</name>
<evidence type="ECO:0000313" key="1">
    <source>
        <dbReference type="EMBL" id="PGH11056.1"/>
    </source>
</evidence>
<dbReference type="EMBL" id="PDNB01000078">
    <property type="protein sequence ID" value="PGH11056.1"/>
    <property type="molecule type" value="Genomic_DNA"/>
</dbReference>